<sequence>MNEEVQSLVKKTQGFFPKAFVNSSNELIFDPRSNLYFRLEDIENHMDFICKMFAWLSRPISKSLSDYKSRKILKSFNQLLGTSFTKKEMLLIYDRLGNDVNRKLCMEFIESNYDLLVLIEN</sequence>
<name>A0ABC9SQ70_BACCE</name>
<dbReference type="EMBL" id="AHCJ01000090">
    <property type="protein sequence ID" value="EOQ57611.1"/>
    <property type="molecule type" value="Genomic_DNA"/>
</dbReference>
<organism evidence="1 2">
    <name type="scientific">Bacillus cereus TIAC219</name>
    <dbReference type="NCBI Taxonomy" id="718222"/>
    <lineage>
        <taxon>Bacteria</taxon>
        <taxon>Bacillati</taxon>
        <taxon>Bacillota</taxon>
        <taxon>Bacilli</taxon>
        <taxon>Bacillales</taxon>
        <taxon>Bacillaceae</taxon>
        <taxon>Bacillus</taxon>
        <taxon>Bacillus cereus group</taxon>
    </lineage>
</organism>
<comment type="caution">
    <text evidence="1">The sequence shown here is derived from an EMBL/GenBank/DDBJ whole genome shotgun (WGS) entry which is preliminary data.</text>
</comment>
<accession>A0ABC9SQ70</accession>
<gene>
    <name evidence="1" type="ORF">IAY_06400</name>
</gene>
<reference evidence="1 2" key="1">
    <citation type="submission" date="2013-01" db="EMBL/GenBank/DDBJ databases">
        <title>The Genome Sequence of Bacillus cereus TIAC219.</title>
        <authorList>
            <consortium name="The Broad Institute Genome Sequencing Platform"/>
            <consortium name="The Broad Institute Genome Sequencing Center for Infectious Disease"/>
            <person name="Feldgarden M."/>
            <person name="Van der Auwera G.A."/>
            <person name="Mahillon J."/>
            <person name="Duprez V."/>
            <person name="Timmery S."/>
            <person name="Mattelet C."/>
            <person name="Dierick K."/>
            <person name="Sun M."/>
            <person name="Yu Z."/>
            <person name="Zhu L."/>
            <person name="Hu X."/>
            <person name="Shank E.B."/>
            <person name="Swiecicka I."/>
            <person name="Hansen B.M."/>
            <person name="Andrup L."/>
            <person name="Walker B."/>
            <person name="Young S.K."/>
            <person name="Zeng Q."/>
            <person name="Gargeya S."/>
            <person name="Fitzgerald M."/>
            <person name="Haas B."/>
            <person name="Abouelleil A."/>
            <person name="Alvarado L."/>
            <person name="Arachchi H.M."/>
            <person name="Berlin A.M."/>
            <person name="Chapman S.B."/>
            <person name="Dewar J."/>
            <person name="Goldberg J."/>
            <person name="Griggs A."/>
            <person name="Gujja S."/>
            <person name="Hansen M."/>
            <person name="Howarth C."/>
            <person name="Imamovic A."/>
            <person name="Larimer J."/>
            <person name="McCowan C."/>
            <person name="Murphy C."/>
            <person name="Neiman D."/>
            <person name="Pearson M."/>
            <person name="Priest M."/>
            <person name="Roberts A."/>
            <person name="Saif S."/>
            <person name="Shea T."/>
            <person name="Sisk P."/>
            <person name="Sykes S."/>
            <person name="Wortman J."/>
            <person name="Nusbaum C."/>
            <person name="Birren B."/>
        </authorList>
    </citation>
    <scope>NUCLEOTIDE SEQUENCE [LARGE SCALE GENOMIC DNA]</scope>
    <source>
        <strain evidence="1 2">TIAC219</strain>
    </source>
</reference>
<protein>
    <submittedName>
        <fullName evidence="1">Uncharacterized protein</fullName>
    </submittedName>
</protein>
<dbReference type="Proteomes" id="UP000014060">
    <property type="component" value="Unassembled WGS sequence"/>
</dbReference>
<evidence type="ECO:0000313" key="2">
    <source>
        <dbReference type="Proteomes" id="UP000014060"/>
    </source>
</evidence>
<evidence type="ECO:0000313" key="1">
    <source>
        <dbReference type="EMBL" id="EOQ57611.1"/>
    </source>
</evidence>
<dbReference type="RefSeq" id="WP_001001575.1">
    <property type="nucleotide sequence ID" value="NZ_KB976016.1"/>
</dbReference>
<dbReference type="AlphaFoldDB" id="A0ABC9SQ70"/>
<proteinExistence type="predicted"/>